<gene>
    <name evidence="3" type="ORF">AA314_01510</name>
    <name evidence="4" type="ORF">ATI61_104695</name>
</gene>
<dbReference type="RefSeq" id="WP_053066194.1">
    <property type="nucleotide sequence ID" value="NZ_CP011509.1"/>
</dbReference>
<dbReference type="Gene3D" id="3.40.30.10">
    <property type="entry name" value="Glutaredoxin"/>
    <property type="match status" value="1"/>
</dbReference>
<name>A0AAC8Q2N8_9BACT</name>
<dbReference type="PROSITE" id="PS51352">
    <property type="entry name" value="THIOREDOXIN_2"/>
    <property type="match status" value="1"/>
</dbReference>
<keyword evidence="4" id="KW-0413">Isomerase</keyword>
<feature type="chain" id="PRO_5041951194" evidence="1">
    <location>
        <begin position="24"/>
        <end position="273"/>
    </location>
</feature>
<dbReference type="Proteomes" id="UP000256345">
    <property type="component" value="Unassembled WGS sequence"/>
</dbReference>
<dbReference type="KEGG" id="age:AA314_01510"/>
<reference evidence="3 5" key="1">
    <citation type="submission" date="2015-05" db="EMBL/GenBank/DDBJ databases">
        <title>Genome assembly of Archangium gephyra DSM 2261.</title>
        <authorList>
            <person name="Sharma G."/>
            <person name="Subramanian S."/>
        </authorList>
    </citation>
    <scope>NUCLEOTIDE SEQUENCE [LARGE SCALE GENOMIC DNA]</scope>
    <source>
        <strain evidence="3 5">DSM 2261</strain>
    </source>
</reference>
<dbReference type="PANTHER" id="PTHR42852:SF18">
    <property type="entry name" value="CHROMOSOME UNDETERMINED SCAFFOLD_47, WHOLE GENOME SHOTGUN SEQUENCE"/>
    <property type="match status" value="1"/>
</dbReference>
<accession>A0AAC8Q2N8</accession>
<feature type="domain" description="Thioredoxin" evidence="2">
    <location>
        <begin position="117"/>
        <end position="272"/>
    </location>
</feature>
<dbReference type="InterPro" id="IPR036249">
    <property type="entry name" value="Thioredoxin-like_sf"/>
</dbReference>
<evidence type="ECO:0000313" key="5">
    <source>
        <dbReference type="Proteomes" id="UP000035579"/>
    </source>
</evidence>
<dbReference type="PROSITE" id="PS51257">
    <property type="entry name" value="PROKAR_LIPOPROTEIN"/>
    <property type="match status" value="1"/>
</dbReference>
<dbReference type="CDD" id="cd02966">
    <property type="entry name" value="TlpA_like_family"/>
    <property type="match status" value="1"/>
</dbReference>
<dbReference type="EMBL" id="CP011509">
    <property type="protein sequence ID" value="AKI99883.1"/>
    <property type="molecule type" value="Genomic_DNA"/>
</dbReference>
<evidence type="ECO:0000256" key="1">
    <source>
        <dbReference type="SAM" id="SignalP"/>
    </source>
</evidence>
<feature type="signal peptide" evidence="1">
    <location>
        <begin position="1"/>
        <end position="23"/>
    </location>
</feature>
<organism evidence="3 5">
    <name type="scientific">Archangium gephyra</name>
    <dbReference type="NCBI Taxonomy" id="48"/>
    <lineage>
        <taxon>Bacteria</taxon>
        <taxon>Pseudomonadati</taxon>
        <taxon>Myxococcota</taxon>
        <taxon>Myxococcia</taxon>
        <taxon>Myxococcales</taxon>
        <taxon>Cystobacterineae</taxon>
        <taxon>Archangiaceae</taxon>
        <taxon>Archangium</taxon>
    </lineage>
</organism>
<dbReference type="InterPro" id="IPR012336">
    <property type="entry name" value="Thioredoxin-like_fold"/>
</dbReference>
<evidence type="ECO:0000313" key="3">
    <source>
        <dbReference type="EMBL" id="AKI99883.1"/>
    </source>
</evidence>
<dbReference type="PANTHER" id="PTHR42852">
    <property type="entry name" value="THIOL:DISULFIDE INTERCHANGE PROTEIN DSBE"/>
    <property type="match status" value="1"/>
</dbReference>
<evidence type="ECO:0000259" key="2">
    <source>
        <dbReference type="PROSITE" id="PS51352"/>
    </source>
</evidence>
<evidence type="ECO:0000313" key="6">
    <source>
        <dbReference type="Proteomes" id="UP000256345"/>
    </source>
</evidence>
<protein>
    <submittedName>
        <fullName evidence="4">Thiol-disulfide isomerase/thioredoxin</fullName>
    </submittedName>
</protein>
<dbReference type="SUPFAM" id="SSF52833">
    <property type="entry name" value="Thioredoxin-like"/>
    <property type="match status" value="1"/>
</dbReference>
<keyword evidence="1" id="KW-0732">Signal</keyword>
<proteinExistence type="predicted"/>
<dbReference type="AlphaFoldDB" id="A0AAC8Q2N8"/>
<dbReference type="Pfam" id="PF13905">
    <property type="entry name" value="Thioredoxin_8"/>
    <property type="match status" value="1"/>
</dbReference>
<keyword evidence="6" id="KW-1185">Reference proteome</keyword>
<sequence>MSPSLRSRSLLACLLLMTGLACGTKRKPSEEYTQAYLAFGRLTATKADLAYVDPEMTVIEGLLRQVPPQSMDAEAAARLLARIDQERQRVLKEQEAMKSKVADDLAGIPQLQVASEDDATQAANPREPPDFNGRVETVEVDTLLERTRAGNKATLVFLYASSCSSCRKMFPTVNAVARNYREQGLEVVALSLDTDESELVRYLQRSRPVFTALRAAPHDPESLTRVVNDFGGTYPQNIPYLALLDGEGKLVTQSPGKLNPSALAAHIEQVLLR</sequence>
<dbReference type="EMBL" id="QUMU01000004">
    <property type="protein sequence ID" value="REG33404.1"/>
    <property type="molecule type" value="Genomic_DNA"/>
</dbReference>
<dbReference type="InterPro" id="IPR013766">
    <property type="entry name" value="Thioredoxin_domain"/>
</dbReference>
<evidence type="ECO:0000313" key="4">
    <source>
        <dbReference type="EMBL" id="REG33404.1"/>
    </source>
</evidence>
<dbReference type="InterPro" id="IPR050553">
    <property type="entry name" value="Thioredoxin_ResA/DsbE_sf"/>
</dbReference>
<dbReference type="GO" id="GO:0016853">
    <property type="term" value="F:isomerase activity"/>
    <property type="evidence" value="ECO:0007669"/>
    <property type="project" value="UniProtKB-KW"/>
</dbReference>
<reference evidence="4 6" key="2">
    <citation type="submission" date="2018-08" db="EMBL/GenBank/DDBJ databases">
        <title>Genomic Encyclopedia of Archaeal and Bacterial Type Strains, Phase II (KMG-II): from individual species to whole genera.</title>
        <authorList>
            <person name="Goeker M."/>
        </authorList>
    </citation>
    <scope>NUCLEOTIDE SEQUENCE [LARGE SCALE GENOMIC DNA]</scope>
    <source>
        <strain evidence="4 6">DSM 2261</strain>
    </source>
</reference>
<dbReference type="Proteomes" id="UP000035579">
    <property type="component" value="Chromosome"/>
</dbReference>